<dbReference type="Proteomes" id="UP000004121">
    <property type="component" value="Unassembled WGS sequence"/>
</dbReference>
<feature type="domain" description="Aspartate/ornithine carbamoyltransferase carbamoyl-P binding" evidence="4">
    <location>
        <begin position="41"/>
        <end position="193"/>
    </location>
</feature>
<dbReference type="Gene3D" id="3.40.50.1370">
    <property type="entry name" value="Aspartate/ornithine carbamoyltransferase"/>
    <property type="match status" value="2"/>
</dbReference>
<evidence type="ECO:0000313" key="6">
    <source>
        <dbReference type="Proteomes" id="UP000004121"/>
    </source>
</evidence>
<name>C2KUR0_9FIRM</name>
<dbReference type="SUPFAM" id="SSF53671">
    <property type="entry name" value="Aspartate/ornithine carbamoyltransferase"/>
    <property type="match status" value="1"/>
</dbReference>
<accession>C2KUR0</accession>
<dbReference type="InterPro" id="IPR006131">
    <property type="entry name" value="Asp_carbamoyltransf_Asp/Orn-bd"/>
</dbReference>
<dbReference type="PRINTS" id="PR00100">
    <property type="entry name" value="AOTCASE"/>
</dbReference>
<protein>
    <submittedName>
        <fullName evidence="5">Putative carbamoyltransferase YgeW</fullName>
    </submittedName>
</protein>
<proteinExistence type="inferred from homology"/>
<dbReference type="InterPro" id="IPR017702">
    <property type="entry name" value="Carbamoyltransferase_YgeW"/>
</dbReference>
<dbReference type="GO" id="GO:0004585">
    <property type="term" value="F:ornithine carbamoyltransferase activity"/>
    <property type="evidence" value="ECO:0007669"/>
    <property type="project" value="TreeGrafter"/>
</dbReference>
<keyword evidence="1 2" id="KW-0808">Transferase</keyword>
<dbReference type="STRING" id="585501.HMPREF6123_0229"/>
<organism evidence="5 6">
    <name type="scientific">Oribacterium sinus F0268</name>
    <dbReference type="NCBI Taxonomy" id="585501"/>
    <lineage>
        <taxon>Bacteria</taxon>
        <taxon>Bacillati</taxon>
        <taxon>Bacillota</taxon>
        <taxon>Clostridia</taxon>
        <taxon>Lachnospirales</taxon>
        <taxon>Lachnospiraceae</taxon>
        <taxon>Oribacterium</taxon>
    </lineage>
</organism>
<dbReference type="NCBIfam" id="NF005538">
    <property type="entry name" value="PRK07200.1"/>
    <property type="match status" value="1"/>
</dbReference>
<sequence length="415" mass="46718">MGLYRINTFLKEIKMDKKQQFEELVKEIKGLKTDKMYLNDFFLTWEKSDDELKAVWDVADALRNLRERNISTKVFDSGLGISLFRDNSTRTRFSFASACNLLGLEVQDLDEGKSQVAHGETVRETANMISFMADVIGIRDDMYIGKGNAYMHEVADSVEAGHKDGVLEQRPTLVNLQCDIDHPTQCMADALHVIHEMGGIENLKGKKLAMTWAYSPSYGKPLSVPQGVIGLFTRLGMEVVLAHPEGYDVMKDVVDVAEKNAKESGGSFKVTNDMKEAFQGADIVYPKSWAPFAAMEKRTNLYGEGDTEGIKALEKELLAQNAQHKDWACTEEMMKLTKDGKALYMHCLPADITGVSCKEGEVDATVFDRYRDPLYKEASYKPYVIAAMILLEKFKDPAKVLEELQKRGQDRIFEA</sequence>
<evidence type="ECO:0000256" key="2">
    <source>
        <dbReference type="RuleBase" id="RU003634"/>
    </source>
</evidence>
<dbReference type="GO" id="GO:0019240">
    <property type="term" value="P:citrulline biosynthetic process"/>
    <property type="evidence" value="ECO:0007669"/>
    <property type="project" value="TreeGrafter"/>
</dbReference>
<evidence type="ECO:0000259" key="4">
    <source>
        <dbReference type="Pfam" id="PF02729"/>
    </source>
</evidence>
<evidence type="ECO:0000313" key="5">
    <source>
        <dbReference type="EMBL" id="EEJ52473.1"/>
    </source>
</evidence>
<dbReference type="PANTHER" id="PTHR45753:SF3">
    <property type="entry name" value="ORNITHINE TRANSCARBAMYLASE, MITOCHONDRIAL"/>
    <property type="match status" value="1"/>
</dbReference>
<dbReference type="InterPro" id="IPR006130">
    <property type="entry name" value="Asp/Orn_carbamoylTrfase"/>
</dbReference>
<feature type="domain" description="Aspartate/ornithine carbamoyltransferase Asp/Orn-binding" evidence="3">
    <location>
        <begin position="228"/>
        <end position="390"/>
    </location>
</feature>
<dbReference type="InterPro" id="IPR006132">
    <property type="entry name" value="Asp/Orn_carbamoyltranf_P-bd"/>
</dbReference>
<dbReference type="Pfam" id="PF00185">
    <property type="entry name" value="OTCace"/>
    <property type="match status" value="1"/>
</dbReference>
<dbReference type="GO" id="GO:0016597">
    <property type="term" value="F:amino acid binding"/>
    <property type="evidence" value="ECO:0007669"/>
    <property type="project" value="InterPro"/>
</dbReference>
<evidence type="ECO:0000259" key="3">
    <source>
        <dbReference type="Pfam" id="PF00185"/>
    </source>
</evidence>
<dbReference type="Pfam" id="PF02729">
    <property type="entry name" value="OTCace_N"/>
    <property type="match status" value="1"/>
</dbReference>
<dbReference type="InParanoid" id="C2KUR0"/>
<dbReference type="PRINTS" id="PR00101">
    <property type="entry name" value="ATCASE"/>
</dbReference>
<dbReference type="NCBIfam" id="TIGR03316">
    <property type="entry name" value="ygeW"/>
    <property type="match status" value="1"/>
</dbReference>
<comment type="similarity">
    <text evidence="2">Belongs to the aspartate/ornithine carbamoyltransferase superfamily.</text>
</comment>
<keyword evidence="6" id="KW-1185">Reference proteome</keyword>
<dbReference type="InterPro" id="IPR036901">
    <property type="entry name" value="Asp/Orn_carbamoylTrfase_sf"/>
</dbReference>
<gene>
    <name evidence="5" type="primary">ygeW</name>
    <name evidence="5" type="ORF">HMPREF6123_0229</name>
</gene>
<dbReference type="HOGENOM" id="CLU_043846_3_3_9"/>
<dbReference type="EMBL" id="ACKX01000025">
    <property type="protein sequence ID" value="EEJ52473.1"/>
    <property type="molecule type" value="Genomic_DNA"/>
</dbReference>
<dbReference type="AlphaFoldDB" id="C2KUR0"/>
<evidence type="ECO:0000256" key="1">
    <source>
        <dbReference type="ARBA" id="ARBA00022679"/>
    </source>
</evidence>
<comment type="caution">
    <text evidence="5">The sequence shown here is derived from an EMBL/GenBank/DDBJ whole genome shotgun (WGS) entry which is preliminary data.</text>
</comment>
<reference evidence="5 6" key="1">
    <citation type="submission" date="2009-04" db="EMBL/GenBank/DDBJ databases">
        <authorList>
            <person name="Qin X."/>
            <person name="Bachman B."/>
            <person name="Battles P."/>
            <person name="Bell A."/>
            <person name="Bess C."/>
            <person name="Bickham C."/>
            <person name="Chaboub L."/>
            <person name="Chen D."/>
            <person name="Coyle M."/>
            <person name="Deiros D.R."/>
            <person name="Dinh H."/>
            <person name="Forbes L."/>
            <person name="Fowler G."/>
            <person name="Francisco L."/>
            <person name="Fu Q."/>
            <person name="Gubbala S."/>
            <person name="Hale W."/>
            <person name="Han Y."/>
            <person name="Hemphill L."/>
            <person name="Highlander S.K."/>
            <person name="Hirani K."/>
            <person name="Hogues M."/>
            <person name="Jackson L."/>
            <person name="Jakkamsetti A."/>
            <person name="Javaid M."/>
            <person name="Jiang H."/>
            <person name="Korchina V."/>
            <person name="Kovar C."/>
            <person name="Lara F."/>
            <person name="Lee S."/>
            <person name="Mata R."/>
            <person name="Mathew T."/>
            <person name="Moen C."/>
            <person name="Morales K."/>
            <person name="Munidasa M."/>
            <person name="Nazareth L."/>
            <person name="Ngo R."/>
            <person name="Nguyen L."/>
            <person name="Okwuonu G."/>
            <person name="Ongeri F."/>
            <person name="Patil S."/>
            <person name="Petrosino J."/>
            <person name="Pham C."/>
            <person name="Pham P."/>
            <person name="Pu L.-L."/>
            <person name="Puazo M."/>
            <person name="Raj R."/>
            <person name="Reid J."/>
            <person name="Rouhana J."/>
            <person name="Saada N."/>
            <person name="Shang Y."/>
            <person name="Simmons D."/>
            <person name="Thornton R."/>
            <person name="Warren J."/>
            <person name="Weissenberger G."/>
            <person name="Zhang J."/>
            <person name="Zhang L."/>
            <person name="Zhou C."/>
            <person name="Zhu D."/>
            <person name="Muzny D."/>
            <person name="Worley K."/>
            <person name="Gibbs R."/>
        </authorList>
    </citation>
    <scope>NUCLEOTIDE SEQUENCE [LARGE SCALE GENOMIC DNA]</scope>
    <source>
        <strain evidence="5 6">F0268</strain>
    </source>
</reference>
<dbReference type="GO" id="GO:0042450">
    <property type="term" value="P:L-arginine biosynthetic process via ornithine"/>
    <property type="evidence" value="ECO:0007669"/>
    <property type="project" value="TreeGrafter"/>
</dbReference>
<dbReference type="PANTHER" id="PTHR45753">
    <property type="entry name" value="ORNITHINE CARBAMOYLTRANSFERASE, MITOCHONDRIAL"/>
    <property type="match status" value="1"/>
</dbReference>
<dbReference type="eggNOG" id="COG0078">
    <property type="taxonomic scope" value="Bacteria"/>
</dbReference>